<dbReference type="EMBL" id="JACGWN010000041">
    <property type="protein sequence ID" value="KAL0391288.1"/>
    <property type="molecule type" value="Genomic_DNA"/>
</dbReference>
<evidence type="ECO:0000313" key="1">
    <source>
        <dbReference type="EMBL" id="KAL0391288.1"/>
    </source>
</evidence>
<dbReference type="AlphaFoldDB" id="A0AAW2SFS2"/>
<accession>A0AAW2SFS2</accession>
<comment type="caution">
    <text evidence="1">The sequence shown here is derived from an EMBL/GenBank/DDBJ whole genome shotgun (WGS) entry which is preliminary data.</text>
</comment>
<reference evidence="1" key="1">
    <citation type="submission" date="2020-06" db="EMBL/GenBank/DDBJ databases">
        <authorList>
            <person name="Li T."/>
            <person name="Hu X."/>
            <person name="Zhang T."/>
            <person name="Song X."/>
            <person name="Zhang H."/>
            <person name="Dai N."/>
            <person name="Sheng W."/>
            <person name="Hou X."/>
            <person name="Wei L."/>
        </authorList>
    </citation>
    <scope>NUCLEOTIDE SEQUENCE</scope>
    <source>
        <strain evidence="1">KEN1</strain>
        <tissue evidence="1">Leaf</tissue>
    </source>
</reference>
<sequence length="115" mass="12861">MLLLIELSRLRIESFFALPFCSYHIMGRNPCDGSRVVSNILHIPERYIVAIVTWSSKGARTALKYCSMSQRSSSLGILNPVEWLWFRGSNASGVARLDVIEFTNLQPISTASSPI</sequence>
<proteinExistence type="predicted"/>
<gene>
    <name evidence="1" type="ORF">Slati_4547300</name>
</gene>
<reference evidence="1" key="2">
    <citation type="journal article" date="2024" name="Plant">
        <title>Genomic evolution and insights into agronomic trait innovations of Sesamum species.</title>
        <authorList>
            <person name="Miao H."/>
            <person name="Wang L."/>
            <person name="Qu L."/>
            <person name="Liu H."/>
            <person name="Sun Y."/>
            <person name="Le M."/>
            <person name="Wang Q."/>
            <person name="Wei S."/>
            <person name="Zheng Y."/>
            <person name="Lin W."/>
            <person name="Duan Y."/>
            <person name="Cao H."/>
            <person name="Xiong S."/>
            <person name="Wang X."/>
            <person name="Wei L."/>
            <person name="Li C."/>
            <person name="Ma Q."/>
            <person name="Ju M."/>
            <person name="Zhao R."/>
            <person name="Li G."/>
            <person name="Mu C."/>
            <person name="Tian Q."/>
            <person name="Mei H."/>
            <person name="Zhang T."/>
            <person name="Gao T."/>
            <person name="Zhang H."/>
        </authorList>
    </citation>
    <scope>NUCLEOTIDE SEQUENCE</scope>
    <source>
        <strain evidence="1">KEN1</strain>
    </source>
</reference>
<protein>
    <submittedName>
        <fullName evidence="1">Uncharacterized protein</fullName>
    </submittedName>
</protein>
<organism evidence="1">
    <name type="scientific">Sesamum latifolium</name>
    <dbReference type="NCBI Taxonomy" id="2727402"/>
    <lineage>
        <taxon>Eukaryota</taxon>
        <taxon>Viridiplantae</taxon>
        <taxon>Streptophyta</taxon>
        <taxon>Embryophyta</taxon>
        <taxon>Tracheophyta</taxon>
        <taxon>Spermatophyta</taxon>
        <taxon>Magnoliopsida</taxon>
        <taxon>eudicotyledons</taxon>
        <taxon>Gunneridae</taxon>
        <taxon>Pentapetalae</taxon>
        <taxon>asterids</taxon>
        <taxon>lamiids</taxon>
        <taxon>Lamiales</taxon>
        <taxon>Pedaliaceae</taxon>
        <taxon>Sesamum</taxon>
    </lineage>
</organism>
<name>A0AAW2SFS2_9LAMI</name>